<sequence>MIPAVLRSASTLHNAGHGSCITEFPKGMGRRLPVAAFLRNSGVPRGWYNALSCYLTTVLNHRCTLQFYDFSPSAPYGQEIIHNESLKLNI</sequence>
<evidence type="ECO:0000313" key="2">
    <source>
        <dbReference type="Proteomes" id="UP000625711"/>
    </source>
</evidence>
<organism evidence="1 2">
    <name type="scientific">Rhynchophorus ferrugineus</name>
    <name type="common">Red palm weevil</name>
    <name type="synonym">Curculio ferrugineus</name>
    <dbReference type="NCBI Taxonomy" id="354439"/>
    <lineage>
        <taxon>Eukaryota</taxon>
        <taxon>Metazoa</taxon>
        <taxon>Ecdysozoa</taxon>
        <taxon>Arthropoda</taxon>
        <taxon>Hexapoda</taxon>
        <taxon>Insecta</taxon>
        <taxon>Pterygota</taxon>
        <taxon>Neoptera</taxon>
        <taxon>Endopterygota</taxon>
        <taxon>Coleoptera</taxon>
        <taxon>Polyphaga</taxon>
        <taxon>Cucujiformia</taxon>
        <taxon>Curculionidae</taxon>
        <taxon>Dryophthorinae</taxon>
        <taxon>Rhynchophorus</taxon>
    </lineage>
</organism>
<accession>A0A834MEX4</accession>
<dbReference type="Proteomes" id="UP000625711">
    <property type="component" value="Unassembled WGS sequence"/>
</dbReference>
<comment type="caution">
    <text evidence="1">The sequence shown here is derived from an EMBL/GenBank/DDBJ whole genome shotgun (WGS) entry which is preliminary data.</text>
</comment>
<evidence type="ECO:0000313" key="1">
    <source>
        <dbReference type="EMBL" id="KAF7279361.1"/>
    </source>
</evidence>
<proteinExistence type="predicted"/>
<dbReference type="EMBL" id="JAACXV010000367">
    <property type="protein sequence ID" value="KAF7279361.1"/>
    <property type="molecule type" value="Genomic_DNA"/>
</dbReference>
<gene>
    <name evidence="1" type="ORF">GWI33_007345</name>
</gene>
<name>A0A834MEX4_RHYFE</name>
<dbReference type="AlphaFoldDB" id="A0A834MEX4"/>
<protein>
    <submittedName>
        <fullName evidence="1">Uncharacterized protein</fullName>
    </submittedName>
</protein>
<keyword evidence="2" id="KW-1185">Reference proteome</keyword>
<reference evidence="1" key="1">
    <citation type="submission" date="2020-08" db="EMBL/GenBank/DDBJ databases">
        <title>Genome sequencing and assembly of the red palm weevil Rhynchophorus ferrugineus.</title>
        <authorList>
            <person name="Dias G.B."/>
            <person name="Bergman C.M."/>
            <person name="Manee M."/>
        </authorList>
    </citation>
    <scope>NUCLEOTIDE SEQUENCE</scope>
    <source>
        <strain evidence="1">AA-2017</strain>
        <tissue evidence="1">Whole larva</tissue>
    </source>
</reference>